<sequence length="128" mass="14487">MVDAFVGKFVVEKRENFDGFMKGIGVPEEYVEKARNAEVKTEISKNGDVITVTRIRPIKTTTNSFSFGKESEVENIKGEKMKVVVNYEGGKIVSRGDNYEVTQEMDGGRLKEVITLKGHTMTRYSKRQ</sequence>
<dbReference type="InterPro" id="IPR012674">
    <property type="entry name" value="Calycin"/>
</dbReference>
<dbReference type="EMBL" id="CAWYQH010000119">
    <property type="protein sequence ID" value="CAK8691780.1"/>
    <property type="molecule type" value="Genomic_DNA"/>
</dbReference>
<gene>
    <name evidence="2" type="ORF">CVLEPA_LOCUS24539</name>
</gene>
<keyword evidence="3" id="KW-1185">Reference proteome</keyword>
<comment type="caution">
    <text evidence="2">The sequence shown here is derived from an EMBL/GenBank/DDBJ whole genome shotgun (WGS) entry which is preliminary data.</text>
</comment>
<name>A0ABP0GJN0_CLALP</name>
<dbReference type="Gene3D" id="2.40.128.20">
    <property type="match status" value="1"/>
</dbReference>
<evidence type="ECO:0000313" key="3">
    <source>
        <dbReference type="Proteomes" id="UP001642483"/>
    </source>
</evidence>
<evidence type="ECO:0000256" key="1">
    <source>
        <dbReference type="ARBA" id="ARBA00008390"/>
    </source>
</evidence>
<protein>
    <submittedName>
        <fullName evidence="2">Uncharacterized protein</fullName>
    </submittedName>
</protein>
<dbReference type="Pfam" id="PF14651">
    <property type="entry name" value="Lipocalin_7"/>
    <property type="match status" value="1"/>
</dbReference>
<dbReference type="PRINTS" id="PR00178">
    <property type="entry name" value="FATTYACIDBP"/>
</dbReference>
<dbReference type="SUPFAM" id="SSF50814">
    <property type="entry name" value="Lipocalins"/>
    <property type="match status" value="1"/>
</dbReference>
<dbReference type="Proteomes" id="UP001642483">
    <property type="component" value="Unassembled WGS sequence"/>
</dbReference>
<evidence type="ECO:0000313" key="2">
    <source>
        <dbReference type="EMBL" id="CAK8691780.1"/>
    </source>
</evidence>
<reference evidence="2 3" key="1">
    <citation type="submission" date="2024-02" db="EMBL/GenBank/DDBJ databases">
        <authorList>
            <person name="Daric V."/>
            <person name="Darras S."/>
        </authorList>
    </citation>
    <scope>NUCLEOTIDE SEQUENCE [LARGE SCALE GENOMIC DNA]</scope>
</reference>
<comment type="similarity">
    <text evidence="1">Belongs to the calycin superfamily. Fatty-acid binding protein (FABP) family.</text>
</comment>
<organism evidence="2 3">
    <name type="scientific">Clavelina lepadiformis</name>
    <name type="common">Light-bulb sea squirt</name>
    <name type="synonym">Ascidia lepadiformis</name>
    <dbReference type="NCBI Taxonomy" id="159417"/>
    <lineage>
        <taxon>Eukaryota</taxon>
        <taxon>Metazoa</taxon>
        <taxon>Chordata</taxon>
        <taxon>Tunicata</taxon>
        <taxon>Ascidiacea</taxon>
        <taxon>Aplousobranchia</taxon>
        <taxon>Clavelinidae</taxon>
        <taxon>Clavelina</taxon>
    </lineage>
</organism>
<dbReference type="InterPro" id="IPR031259">
    <property type="entry name" value="ILBP"/>
</dbReference>
<dbReference type="PANTHER" id="PTHR11955">
    <property type="entry name" value="FATTY ACID BINDING PROTEIN"/>
    <property type="match status" value="1"/>
</dbReference>
<accession>A0ABP0GJN0</accession>
<proteinExistence type="inferred from homology"/>
<dbReference type="InterPro" id="IPR000463">
    <property type="entry name" value="Fatty_acid-bd"/>
</dbReference>